<dbReference type="Pfam" id="PF13411">
    <property type="entry name" value="MerR_1"/>
    <property type="match status" value="1"/>
</dbReference>
<dbReference type="PROSITE" id="PS50937">
    <property type="entry name" value="HTH_MERR_2"/>
    <property type="match status" value="1"/>
</dbReference>
<dbReference type="PRINTS" id="PR00040">
    <property type="entry name" value="HTHMERR"/>
</dbReference>
<dbReference type="GO" id="GO:0003677">
    <property type="term" value="F:DNA binding"/>
    <property type="evidence" value="ECO:0007669"/>
    <property type="project" value="UniProtKB-KW"/>
</dbReference>
<dbReference type="EMBL" id="QQBC01000001">
    <property type="protein sequence ID" value="RDI69358.1"/>
    <property type="molecule type" value="Genomic_DNA"/>
</dbReference>
<dbReference type="InterPro" id="IPR009061">
    <property type="entry name" value="DNA-bd_dom_put_sf"/>
</dbReference>
<dbReference type="SUPFAM" id="SSF46955">
    <property type="entry name" value="Putative DNA-binding domain"/>
    <property type="match status" value="1"/>
</dbReference>
<sequence>MDDDELYTIGELAALTGATVKAIRFYSDRGIVPPTCHSAAGYRLYDTAALARLELVRTLRDLGLDLATIGRVVERETDVAAVAAKHADALDVQIRILRLRRSVLRAVAEHRTDTGEMGTMYRLARLTDDERRRLVDDFVSAAFDGLDANPALVELIRSSLPDLPDEPAPGQLRAWMELAELLGDADFRAAVRRMAEYQARERAAGDTTGLHHELTEAVTAQVNRALAAGASPESVTGAAVVDDLMRRYARTFDHPDDPALRRWVLERLEVANDPRVERYWRLLSTVNGWPAPPEVAPVFTWFIAALRFVAPSS</sequence>
<evidence type="ECO:0000313" key="4">
    <source>
        <dbReference type="Proteomes" id="UP000254869"/>
    </source>
</evidence>
<accession>A0A370IF63</accession>
<keyword evidence="4" id="KW-1185">Reference proteome</keyword>
<dbReference type="InterPro" id="IPR047057">
    <property type="entry name" value="MerR_fam"/>
</dbReference>
<dbReference type="PANTHER" id="PTHR30204:SF93">
    <property type="entry name" value="HTH MERR-TYPE DOMAIN-CONTAINING PROTEIN"/>
    <property type="match status" value="1"/>
</dbReference>
<comment type="caution">
    <text evidence="3">The sequence shown here is derived from an EMBL/GenBank/DDBJ whole genome shotgun (WGS) entry which is preliminary data.</text>
</comment>
<protein>
    <submittedName>
        <fullName evidence="3">DNA-binding transcriptional MerR regulator</fullName>
    </submittedName>
</protein>
<dbReference type="AlphaFoldDB" id="A0A370IF63"/>
<name>A0A370IF63_9NOCA</name>
<dbReference type="STRING" id="1210086.GCA_001613105_00749"/>
<dbReference type="Gene3D" id="1.10.1660.10">
    <property type="match status" value="1"/>
</dbReference>
<proteinExistence type="predicted"/>
<dbReference type="RefSeq" id="WP_067991656.1">
    <property type="nucleotide sequence ID" value="NZ_QQBC01000001.1"/>
</dbReference>
<reference evidence="3 4" key="1">
    <citation type="submission" date="2018-07" db="EMBL/GenBank/DDBJ databases">
        <title>Genomic Encyclopedia of Type Strains, Phase IV (KMG-IV): sequencing the most valuable type-strain genomes for metagenomic binning, comparative biology and taxonomic classification.</title>
        <authorList>
            <person name="Goeker M."/>
        </authorList>
    </citation>
    <scope>NUCLEOTIDE SEQUENCE [LARGE SCALE GENOMIC DNA]</scope>
    <source>
        <strain evidence="3 4">DSM 44290</strain>
    </source>
</reference>
<evidence type="ECO:0000313" key="3">
    <source>
        <dbReference type="EMBL" id="RDI69358.1"/>
    </source>
</evidence>
<dbReference type="PANTHER" id="PTHR30204">
    <property type="entry name" value="REDOX-CYCLING DRUG-SENSING TRANSCRIPTIONAL ACTIVATOR SOXR"/>
    <property type="match status" value="1"/>
</dbReference>
<dbReference type="SMART" id="SM00422">
    <property type="entry name" value="HTH_MERR"/>
    <property type="match status" value="1"/>
</dbReference>
<gene>
    <name evidence="3" type="ORF">DFR76_101896</name>
</gene>
<dbReference type="GO" id="GO:0003700">
    <property type="term" value="F:DNA-binding transcription factor activity"/>
    <property type="evidence" value="ECO:0007669"/>
    <property type="project" value="InterPro"/>
</dbReference>
<dbReference type="Proteomes" id="UP000254869">
    <property type="component" value="Unassembled WGS sequence"/>
</dbReference>
<evidence type="ECO:0000256" key="1">
    <source>
        <dbReference type="ARBA" id="ARBA00023125"/>
    </source>
</evidence>
<dbReference type="InterPro" id="IPR000551">
    <property type="entry name" value="MerR-type_HTH_dom"/>
</dbReference>
<dbReference type="CDD" id="cd00592">
    <property type="entry name" value="HTH_MerR-like"/>
    <property type="match status" value="1"/>
</dbReference>
<organism evidence="3 4">
    <name type="scientific">Nocardia pseudobrasiliensis</name>
    <dbReference type="NCBI Taxonomy" id="45979"/>
    <lineage>
        <taxon>Bacteria</taxon>
        <taxon>Bacillati</taxon>
        <taxon>Actinomycetota</taxon>
        <taxon>Actinomycetes</taxon>
        <taxon>Mycobacteriales</taxon>
        <taxon>Nocardiaceae</taxon>
        <taxon>Nocardia</taxon>
    </lineage>
</organism>
<evidence type="ECO:0000259" key="2">
    <source>
        <dbReference type="PROSITE" id="PS50937"/>
    </source>
</evidence>
<feature type="domain" description="HTH merR-type" evidence="2">
    <location>
        <begin position="6"/>
        <end position="75"/>
    </location>
</feature>
<keyword evidence="1 3" id="KW-0238">DNA-binding</keyword>